<dbReference type="InterPro" id="IPR050261">
    <property type="entry name" value="FrsA_esterase"/>
</dbReference>
<feature type="chain" id="PRO_5013317906" evidence="1">
    <location>
        <begin position="23"/>
        <end position="260"/>
    </location>
</feature>
<keyword evidence="1" id="KW-0732">Signal</keyword>
<dbReference type="EC" id="3.1.1.45" evidence="3"/>
<dbReference type="Gene3D" id="3.40.50.1820">
    <property type="entry name" value="alpha/beta hydrolase"/>
    <property type="match status" value="1"/>
</dbReference>
<name>A0A1S7LFM6_MAGMO</name>
<reference evidence="3" key="1">
    <citation type="submission" date="2015-04" db="EMBL/GenBank/DDBJ databases">
        <authorList>
            <person name="Syromyatnikov M.Y."/>
            <person name="Popov V.N."/>
        </authorList>
    </citation>
    <scope>NUCLEOTIDE SEQUENCE</scope>
    <source>
        <strain evidence="3">MO-1</strain>
    </source>
</reference>
<gene>
    <name evidence="3" type="ORF">MAGMO_0404</name>
</gene>
<dbReference type="InterPro" id="IPR002925">
    <property type="entry name" value="Dienelactn_hydro"/>
</dbReference>
<sequence length="260" mass="28595">MYRTIFIYFSTLFLLIVGSAHAALQTETVEYKDGDVALSGYMAWDDSYSGQRAGILLVHEWWGLNDYAKQRTEQLAKLGYVVFAADMYGAGHVTKHAKEAKAWMKQVTANVAGWRKRADLALAQLQASPHVDPQRLAAIGYCFGGGTVMQMAYGGSEVKGVASFHGPLPPPKPEDYPNIKAKVFVAHGDADTFIPAERIVKFQAGLNAAGADWQMHRYGGAVHSFTNPTADGSWLPVVKYDAKADRRSWAALMQFLAELF</sequence>
<protein>
    <submittedName>
        <fullName evidence="3">Putative Dienelactone hydrolase</fullName>
        <ecNumber evidence="3">3.1.1.45</ecNumber>
    </submittedName>
</protein>
<dbReference type="SUPFAM" id="SSF53474">
    <property type="entry name" value="alpha/beta-Hydrolases"/>
    <property type="match status" value="1"/>
</dbReference>
<dbReference type="AlphaFoldDB" id="A0A1S7LFM6"/>
<evidence type="ECO:0000259" key="2">
    <source>
        <dbReference type="Pfam" id="PF01738"/>
    </source>
</evidence>
<dbReference type="Pfam" id="PF01738">
    <property type="entry name" value="DLH"/>
    <property type="match status" value="1"/>
</dbReference>
<feature type="signal peptide" evidence="1">
    <location>
        <begin position="1"/>
        <end position="22"/>
    </location>
</feature>
<dbReference type="InterPro" id="IPR029058">
    <property type="entry name" value="AB_hydrolase_fold"/>
</dbReference>
<evidence type="ECO:0000313" key="3">
    <source>
        <dbReference type="EMBL" id="CRH04616.1"/>
    </source>
</evidence>
<dbReference type="PANTHER" id="PTHR22946">
    <property type="entry name" value="DIENELACTONE HYDROLASE DOMAIN-CONTAINING PROTEIN-RELATED"/>
    <property type="match status" value="1"/>
</dbReference>
<dbReference type="PANTHER" id="PTHR22946:SF0">
    <property type="entry name" value="DIENELACTONE HYDROLASE DOMAIN-CONTAINING PROTEIN"/>
    <property type="match status" value="1"/>
</dbReference>
<accession>A0A1S7LFM6</accession>
<feature type="domain" description="Dienelactone hydrolase" evidence="2">
    <location>
        <begin position="40"/>
        <end position="258"/>
    </location>
</feature>
<proteinExistence type="predicted"/>
<keyword evidence="3" id="KW-0378">Hydrolase</keyword>
<evidence type="ECO:0000256" key="1">
    <source>
        <dbReference type="SAM" id="SignalP"/>
    </source>
</evidence>
<organism evidence="3">
    <name type="scientific">Magnetococcus massalia (strain MO-1)</name>
    <dbReference type="NCBI Taxonomy" id="451514"/>
    <lineage>
        <taxon>Bacteria</taxon>
        <taxon>Pseudomonadati</taxon>
        <taxon>Pseudomonadota</taxon>
        <taxon>Magnetococcia</taxon>
        <taxon>Magnetococcales</taxon>
        <taxon>Magnetococcaceae</taxon>
        <taxon>Magnetococcus</taxon>
    </lineage>
</organism>
<dbReference type="GO" id="GO:0008806">
    <property type="term" value="F:carboxymethylenebutenolidase activity"/>
    <property type="evidence" value="ECO:0007669"/>
    <property type="project" value="UniProtKB-EC"/>
</dbReference>
<dbReference type="EMBL" id="LO017727">
    <property type="protein sequence ID" value="CRH04616.1"/>
    <property type="molecule type" value="Genomic_DNA"/>
</dbReference>